<protein>
    <recommendedName>
        <fullName evidence="6">Ribosomal processing cysteine protease Prp</fullName>
    </recommendedName>
</protein>
<keyword evidence="8" id="KW-1185">Reference proteome</keyword>
<keyword evidence="1" id="KW-0690">Ribosome biogenesis</keyword>
<evidence type="ECO:0000313" key="7">
    <source>
        <dbReference type="EMBL" id="SFS96200.1"/>
    </source>
</evidence>
<keyword evidence="4" id="KW-0788">Thiol protease</keyword>
<organism evidence="7 8">
    <name type="scientific">Marininema halotolerans</name>
    <dbReference type="NCBI Taxonomy" id="1155944"/>
    <lineage>
        <taxon>Bacteria</taxon>
        <taxon>Bacillati</taxon>
        <taxon>Bacillota</taxon>
        <taxon>Bacilli</taxon>
        <taxon>Bacillales</taxon>
        <taxon>Thermoactinomycetaceae</taxon>
        <taxon>Marininema</taxon>
    </lineage>
</organism>
<dbReference type="GO" id="GO:0006508">
    <property type="term" value="P:proteolysis"/>
    <property type="evidence" value="ECO:0007669"/>
    <property type="project" value="UniProtKB-KW"/>
</dbReference>
<dbReference type="InterPro" id="IPR036764">
    <property type="entry name" value="Peptidase_Prp_sf"/>
</dbReference>
<proteinExistence type="inferred from homology"/>
<evidence type="ECO:0000256" key="6">
    <source>
        <dbReference type="ARBA" id="ARBA00044538"/>
    </source>
</evidence>
<dbReference type="InterPro" id="IPR007422">
    <property type="entry name" value="Peptidase_Prp"/>
</dbReference>
<keyword evidence="2" id="KW-0645">Protease</keyword>
<keyword evidence="3" id="KW-0378">Hydrolase</keyword>
<dbReference type="Pfam" id="PF04327">
    <property type="entry name" value="Peptidase_Prp"/>
    <property type="match status" value="1"/>
</dbReference>
<reference evidence="8" key="1">
    <citation type="submission" date="2016-10" db="EMBL/GenBank/DDBJ databases">
        <authorList>
            <person name="Varghese N."/>
            <person name="Submissions S."/>
        </authorList>
    </citation>
    <scope>NUCLEOTIDE SEQUENCE [LARGE SCALE GENOMIC DNA]</scope>
    <source>
        <strain evidence="8">DSM 45789</strain>
    </source>
</reference>
<dbReference type="EMBL" id="FPAA01000013">
    <property type="protein sequence ID" value="SFS96200.1"/>
    <property type="molecule type" value="Genomic_DNA"/>
</dbReference>
<dbReference type="GO" id="GO:0042254">
    <property type="term" value="P:ribosome biogenesis"/>
    <property type="evidence" value="ECO:0007669"/>
    <property type="project" value="UniProtKB-KW"/>
</dbReference>
<dbReference type="PANTHER" id="PTHR39178">
    <property type="entry name" value="HYPOTHETICAL RIBOSOME-ASSOCIATED PROTEIN"/>
    <property type="match status" value="1"/>
</dbReference>
<evidence type="ECO:0000313" key="8">
    <source>
        <dbReference type="Proteomes" id="UP000198660"/>
    </source>
</evidence>
<comment type="similarity">
    <text evidence="5">Belongs to the Prp family.</text>
</comment>
<dbReference type="Gene3D" id="3.30.70.1490">
    <property type="entry name" value="Cysteine protease Prp"/>
    <property type="match status" value="1"/>
</dbReference>
<dbReference type="SUPFAM" id="SSF118010">
    <property type="entry name" value="TM1457-like"/>
    <property type="match status" value="1"/>
</dbReference>
<sequence length="95" mass="10105">MDGHAEFGEYGQDIVCAAVSGIAIGLANATETLLGVRIYGEVDADSGGHLDCQLPKGLAPDVEERVRLLMEAMATSLQSVADEYSSYVKITENTR</sequence>
<gene>
    <name evidence="7" type="ORF">SAMN05444972_11354</name>
</gene>
<evidence type="ECO:0000256" key="4">
    <source>
        <dbReference type="ARBA" id="ARBA00022807"/>
    </source>
</evidence>
<name>A0A1I6U422_9BACL</name>
<dbReference type="Proteomes" id="UP000198660">
    <property type="component" value="Unassembled WGS sequence"/>
</dbReference>
<dbReference type="AlphaFoldDB" id="A0A1I6U422"/>
<dbReference type="CDD" id="cd16332">
    <property type="entry name" value="Prp-like"/>
    <property type="match status" value="1"/>
</dbReference>
<evidence type="ECO:0000256" key="3">
    <source>
        <dbReference type="ARBA" id="ARBA00022801"/>
    </source>
</evidence>
<evidence type="ECO:0000256" key="2">
    <source>
        <dbReference type="ARBA" id="ARBA00022670"/>
    </source>
</evidence>
<accession>A0A1I6U422</accession>
<evidence type="ECO:0000256" key="5">
    <source>
        <dbReference type="ARBA" id="ARBA00044503"/>
    </source>
</evidence>
<evidence type="ECO:0000256" key="1">
    <source>
        <dbReference type="ARBA" id="ARBA00022517"/>
    </source>
</evidence>
<dbReference type="PANTHER" id="PTHR39178:SF1">
    <property type="entry name" value="RIBOSOMAL-PROCESSING CYSTEINE PROTEASE PRP"/>
    <property type="match status" value="1"/>
</dbReference>
<dbReference type="GO" id="GO:0008234">
    <property type="term" value="F:cysteine-type peptidase activity"/>
    <property type="evidence" value="ECO:0007669"/>
    <property type="project" value="UniProtKB-KW"/>
</dbReference>